<protein>
    <submittedName>
        <fullName evidence="1">(northern house mosquito) hypothetical protein</fullName>
    </submittedName>
</protein>
<reference evidence="1" key="1">
    <citation type="submission" date="2021-05" db="EMBL/GenBank/DDBJ databases">
        <authorList>
            <person name="Alioto T."/>
            <person name="Alioto T."/>
            <person name="Gomez Garrido J."/>
        </authorList>
    </citation>
    <scope>NUCLEOTIDE SEQUENCE</scope>
</reference>
<organism evidence="1">
    <name type="scientific">Culex pipiens</name>
    <name type="common">House mosquito</name>
    <dbReference type="NCBI Taxonomy" id="7175"/>
    <lineage>
        <taxon>Eukaryota</taxon>
        <taxon>Metazoa</taxon>
        <taxon>Ecdysozoa</taxon>
        <taxon>Arthropoda</taxon>
        <taxon>Hexapoda</taxon>
        <taxon>Insecta</taxon>
        <taxon>Pterygota</taxon>
        <taxon>Neoptera</taxon>
        <taxon>Endopterygota</taxon>
        <taxon>Diptera</taxon>
        <taxon>Nematocera</taxon>
        <taxon>Culicoidea</taxon>
        <taxon>Culicidae</taxon>
        <taxon>Culicinae</taxon>
        <taxon>Culicini</taxon>
        <taxon>Culex</taxon>
        <taxon>Culex</taxon>
    </lineage>
</organism>
<dbReference type="EMBL" id="HBUE01267217">
    <property type="protein sequence ID" value="CAG6562125.1"/>
    <property type="molecule type" value="Transcribed_RNA"/>
</dbReference>
<proteinExistence type="predicted"/>
<sequence>MSDRQCSKLNIGEGCGNHVAFGELSHAIKSWAEECQNHMSHKLNLENPQKRNIVKVKTGTIFARYRSKQTSYCAKKKITCKYYQQKRRNKHSCNHSAYPISTLIKWSDDMIHFW</sequence>
<name>A0A8D8IWL2_CULPI</name>
<accession>A0A8D8IWL2</accession>
<evidence type="ECO:0000313" key="1">
    <source>
        <dbReference type="EMBL" id="CAG6562125.1"/>
    </source>
</evidence>
<dbReference type="EMBL" id="HBUE01267219">
    <property type="protein sequence ID" value="CAG6562127.1"/>
    <property type="molecule type" value="Transcribed_RNA"/>
</dbReference>
<dbReference type="EMBL" id="HBUE01162027">
    <property type="protein sequence ID" value="CAG6510723.1"/>
    <property type="molecule type" value="Transcribed_RNA"/>
</dbReference>
<dbReference type="AlphaFoldDB" id="A0A8D8IWL2"/>
<dbReference type="EMBL" id="HBUE01162025">
    <property type="protein sequence ID" value="CAG6510721.1"/>
    <property type="molecule type" value="Transcribed_RNA"/>
</dbReference>